<evidence type="ECO:0000256" key="1">
    <source>
        <dbReference type="SAM" id="MobiDB-lite"/>
    </source>
</evidence>
<feature type="region of interest" description="Disordered" evidence="1">
    <location>
        <begin position="114"/>
        <end position="162"/>
    </location>
</feature>
<gene>
    <name evidence="2" type="ORF">CGOC_LOCUS4386</name>
</gene>
<dbReference type="Proteomes" id="UP000271889">
    <property type="component" value="Unassembled WGS sequence"/>
</dbReference>
<reference evidence="2 3" key="1">
    <citation type="submission" date="2018-11" db="EMBL/GenBank/DDBJ databases">
        <authorList>
            <consortium name="Pathogen Informatics"/>
        </authorList>
    </citation>
    <scope>NUCLEOTIDE SEQUENCE [LARGE SCALE GENOMIC DNA]</scope>
</reference>
<name>A0A3P6SU95_CYLGO</name>
<evidence type="ECO:0000313" key="3">
    <source>
        <dbReference type="Proteomes" id="UP000271889"/>
    </source>
</evidence>
<dbReference type="EMBL" id="UYRV01012089">
    <property type="protein sequence ID" value="VDK58644.1"/>
    <property type="molecule type" value="Genomic_DNA"/>
</dbReference>
<sequence length="427" mass="47141">MVPTFNASKDYATVMNRKRSLLNFFSSINHAASALRGQREKTEEFARQRPDEQGEFPLLQEISAHWDASELSDLLDEAEILLERLDNEIKLLPTADMLYDRCSSSVISSQTVPNYNVSSASSSSKTIQPPSSPQQLAPDSQVVCSRPPTRQDHPSDSLSVAPVNPTPFVNGAIVPQTGDRCTLPLVGLGIPPSNVSVTPNFSTKTKALPITSNDVVSNPTNVSSKSSTHFSTALEQPIKLPAFEIPSFHGDIDAFPAFWNLYSVAVHNNNSVPLAVKFMYLKSHLKGDAANIIANIQPTPENYENAVRTIVSTYSRPELLRSRLWDKLNQQMPADNTAISQRATLCAIKAIWSQMKYLKEESGSTGALKLIRSKFPRRTREKVGELKKKGDPMWTVDELLTALDTVVDRLEVIEDADPADYSISKSQ</sequence>
<dbReference type="OrthoDB" id="5872449at2759"/>
<evidence type="ECO:0000313" key="2">
    <source>
        <dbReference type="EMBL" id="VDK58644.1"/>
    </source>
</evidence>
<dbReference type="InterPro" id="IPR005312">
    <property type="entry name" value="DUF1759"/>
</dbReference>
<accession>A0A3P6SU95</accession>
<dbReference type="PANTHER" id="PTHR22954">
    <property type="entry name" value="RETROVIRAL PROTEASE-RELATED"/>
    <property type="match status" value="1"/>
</dbReference>
<dbReference type="AlphaFoldDB" id="A0A3P6SU95"/>
<feature type="compositionally biased region" description="Low complexity" evidence="1">
    <location>
        <begin position="118"/>
        <end position="135"/>
    </location>
</feature>
<feature type="non-terminal residue" evidence="2">
    <location>
        <position position="427"/>
    </location>
</feature>
<keyword evidence="3" id="KW-1185">Reference proteome</keyword>
<dbReference type="PANTHER" id="PTHR22954:SF3">
    <property type="entry name" value="PROTEIN CBG08539"/>
    <property type="match status" value="1"/>
</dbReference>
<organism evidence="2 3">
    <name type="scientific">Cylicostephanus goldi</name>
    <name type="common">Nematode worm</name>
    <dbReference type="NCBI Taxonomy" id="71465"/>
    <lineage>
        <taxon>Eukaryota</taxon>
        <taxon>Metazoa</taxon>
        <taxon>Ecdysozoa</taxon>
        <taxon>Nematoda</taxon>
        <taxon>Chromadorea</taxon>
        <taxon>Rhabditida</taxon>
        <taxon>Rhabditina</taxon>
        <taxon>Rhabditomorpha</taxon>
        <taxon>Strongyloidea</taxon>
        <taxon>Strongylidae</taxon>
        <taxon>Cylicostephanus</taxon>
    </lineage>
</organism>
<protein>
    <submittedName>
        <fullName evidence="2">Uncharacterized protein</fullName>
    </submittedName>
</protein>
<dbReference type="Pfam" id="PF03564">
    <property type="entry name" value="DUF1759"/>
    <property type="match status" value="1"/>
</dbReference>
<proteinExistence type="predicted"/>